<dbReference type="InterPro" id="IPR032416">
    <property type="entry name" value="Peptidase_M24_C"/>
</dbReference>
<dbReference type="InterPro" id="IPR036005">
    <property type="entry name" value="Creatinase/aminopeptidase-like"/>
</dbReference>
<dbReference type="FunFam" id="3.90.230.10:FF:000009">
    <property type="entry name" value="xaa-Pro aminopeptidase 2"/>
    <property type="match status" value="1"/>
</dbReference>
<dbReference type="EMBL" id="CP045652">
    <property type="protein sequence ID" value="QGA25195.1"/>
    <property type="molecule type" value="Genomic_DNA"/>
</dbReference>
<dbReference type="CDD" id="cd01085">
    <property type="entry name" value="APP"/>
    <property type="match status" value="1"/>
</dbReference>
<gene>
    <name evidence="7" type="ORF">GFH32_02185</name>
</gene>
<dbReference type="InterPro" id="IPR029149">
    <property type="entry name" value="Creatin/AminoP/Spt16_N"/>
</dbReference>
<feature type="domain" description="Peptidase M24 C-terminal" evidence="6">
    <location>
        <begin position="531"/>
        <end position="591"/>
    </location>
</feature>
<protein>
    <submittedName>
        <fullName evidence="7">M24 family metallopeptidase</fullName>
    </submittedName>
</protein>
<dbReference type="InterPro" id="IPR000994">
    <property type="entry name" value="Pept_M24"/>
</dbReference>
<keyword evidence="3" id="KW-0378">Hydrolase</keyword>
<dbReference type="PANTHER" id="PTHR43763">
    <property type="entry name" value="XAA-PRO AMINOPEPTIDASE 1"/>
    <property type="match status" value="1"/>
</dbReference>
<dbReference type="AlphaFoldDB" id="A0A5Q0Q544"/>
<dbReference type="InterPro" id="IPR033740">
    <property type="entry name" value="Pept_M24B"/>
</dbReference>
<dbReference type="SUPFAM" id="SSF55920">
    <property type="entry name" value="Creatinase/aminopeptidase"/>
    <property type="match status" value="1"/>
</dbReference>
<feature type="domain" description="Peptidase M24" evidence="4">
    <location>
        <begin position="309"/>
        <end position="519"/>
    </location>
</feature>
<dbReference type="GO" id="GO:0046872">
    <property type="term" value="F:metal ion binding"/>
    <property type="evidence" value="ECO:0007669"/>
    <property type="project" value="UniProtKB-KW"/>
</dbReference>
<dbReference type="RefSeq" id="WP_153509517.1">
    <property type="nucleotide sequence ID" value="NZ_CP045652.1"/>
</dbReference>
<proteinExistence type="inferred from homology"/>
<dbReference type="Pfam" id="PF00557">
    <property type="entry name" value="Peptidase_M24"/>
    <property type="match status" value="1"/>
</dbReference>
<keyword evidence="2" id="KW-0479">Metal-binding</keyword>
<evidence type="ECO:0000313" key="8">
    <source>
        <dbReference type="Proteomes" id="UP000326921"/>
    </source>
</evidence>
<evidence type="ECO:0000259" key="4">
    <source>
        <dbReference type="Pfam" id="PF00557"/>
    </source>
</evidence>
<comment type="similarity">
    <text evidence="1">Belongs to the peptidase M24B family.</text>
</comment>
<dbReference type="Pfam" id="PF16188">
    <property type="entry name" value="Peptidase_M24_C"/>
    <property type="match status" value="1"/>
</dbReference>
<evidence type="ECO:0000259" key="5">
    <source>
        <dbReference type="Pfam" id="PF01321"/>
    </source>
</evidence>
<evidence type="ECO:0000256" key="2">
    <source>
        <dbReference type="ARBA" id="ARBA00022723"/>
    </source>
</evidence>
<dbReference type="SUPFAM" id="SSF53092">
    <property type="entry name" value="Creatinase/prolidase N-terminal domain"/>
    <property type="match status" value="1"/>
</dbReference>
<keyword evidence="8" id="KW-1185">Reference proteome</keyword>
<evidence type="ECO:0000313" key="7">
    <source>
        <dbReference type="EMBL" id="QGA25195.1"/>
    </source>
</evidence>
<dbReference type="Gene3D" id="3.40.350.10">
    <property type="entry name" value="Creatinase/prolidase N-terminal domain"/>
    <property type="match status" value="2"/>
</dbReference>
<evidence type="ECO:0000259" key="6">
    <source>
        <dbReference type="Pfam" id="PF16188"/>
    </source>
</evidence>
<dbReference type="InterPro" id="IPR000587">
    <property type="entry name" value="Creatinase_N"/>
</dbReference>
<dbReference type="Pfam" id="PF16189">
    <property type="entry name" value="Creatinase_N_2"/>
    <property type="match status" value="1"/>
</dbReference>
<dbReference type="GO" id="GO:0070006">
    <property type="term" value="F:metalloaminopeptidase activity"/>
    <property type="evidence" value="ECO:0007669"/>
    <property type="project" value="InterPro"/>
</dbReference>
<dbReference type="Pfam" id="PF01321">
    <property type="entry name" value="Creatinase_N"/>
    <property type="match status" value="1"/>
</dbReference>
<dbReference type="InterPro" id="IPR050422">
    <property type="entry name" value="X-Pro_aminopeptidase_P"/>
</dbReference>
<dbReference type="PANTHER" id="PTHR43763:SF6">
    <property type="entry name" value="XAA-PRO AMINOPEPTIDASE 1"/>
    <property type="match status" value="1"/>
</dbReference>
<dbReference type="GO" id="GO:0005737">
    <property type="term" value="C:cytoplasm"/>
    <property type="evidence" value="ECO:0007669"/>
    <property type="project" value="UniProtKB-ARBA"/>
</dbReference>
<sequence>MNYIEKLASIRLVMKEKGVDAYIIPSSDPHISEYLPDRYKCIAWTSGFNGSAGTLVITQDFAGLWTDSRYFVQANEQLAGTGFELVKLQAQGRPEYVTWLANKLEKGQLVAFDGNLAAVAVAQAVQAELLPLGIQVDGHIDILADIWEGRPALPTAKAYLLKEETTGQSTKSKLSAIREKLKAKRTSTHFVSSLDDLAWILNIRGNDVKCNPVVLGFLLIDGDKNTLFIQSGKLDELDVANLNASGVDVLDYEKAFEAIRQIKSENILLDPKRTCFAIYDAVPNSVKIIEEMNPSTLLKAVKNKVELAHTRNAMRKDGVALTKFFKWLEENVGSETLSEISIAERLQQFRSELDGFVDISFDTIAGYLEHGALPHYKATEESNATLKPEGLLLVDSGGQYVDGTTDITRVISLGNIKPEERIDYTLVLKGTIEGSTAIFPKGTRGYQIDAITRHPLWDKLRNYGHGTGHGVGFFLNVHEGPHVFNSAAIDIAVEEGMITSIEPGLYREGQYGIRIENLVHSKTIESNYFGEFMDFETLTVCYIATDLVDKSILDQKHVDWLNQYNSWVFDQLSPSLTADEKSWLADKTKAI</sequence>
<reference evidence="7 8" key="1">
    <citation type="submission" date="2019-10" db="EMBL/GenBank/DDBJ databases">
        <authorList>
            <person name="Dong K."/>
        </authorList>
    </citation>
    <scope>NUCLEOTIDE SEQUENCE [LARGE SCALE GENOMIC DNA]</scope>
    <source>
        <strain evidence="8">dk4302</strain>
    </source>
</reference>
<accession>A0A5Q0Q544</accession>
<organism evidence="7 8">
    <name type="scientific">Sphingobacterium zhuxiongii</name>
    <dbReference type="NCBI Taxonomy" id="2662364"/>
    <lineage>
        <taxon>Bacteria</taxon>
        <taxon>Pseudomonadati</taxon>
        <taxon>Bacteroidota</taxon>
        <taxon>Sphingobacteriia</taxon>
        <taxon>Sphingobacteriales</taxon>
        <taxon>Sphingobacteriaceae</taxon>
        <taxon>Sphingobacterium</taxon>
    </lineage>
</organism>
<dbReference type="Proteomes" id="UP000326921">
    <property type="component" value="Chromosome"/>
</dbReference>
<evidence type="ECO:0000256" key="1">
    <source>
        <dbReference type="ARBA" id="ARBA00008766"/>
    </source>
</evidence>
<name>A0A5Q0Q544_9SPHI</name>
<dbReference type="KEGG" id="sphe:GFH32_02185"/>
<evidence type="ECO:0000256" key="3">
    <source>
        <dbReference type="ARBA" id="ARBA00022801"/>
    </source>
</evidence>
<feature type="domain" description="Creatinase N-terminal" evidence="5">
    <location>
        <begin position="7"/>
        <end position="129"/>
    </location>
</feature>
<dbReference type="Gene3D" id="3.90.230.10">
    <property type="entry name" value="Creatinase/methionine aminopeptidase superfamily"/>
    <property type="match status" value="1"/>
</dbReference>